<name>A0A9P6DQG3_9AGAM</name>
<proteinExistence type="predicted"/>
<feature type="compositionally biased region" description="Polar residues" evidence="1">
    <location>
        <begin position="23"/>
        <end position="35"/>
    </location>
</feature>
<feature type="compositionally biased region" description="Basic and acidic residues" evidence="1">
    <location>
        <begin position="358"/>
        <end position="370"/>
    </location>
</feature>
<dbReference type="Proteomes" id="UP000886523">
    <property type="component" value="Unassembled WGS sequence"/>
</dbReference>
<dbReference type="AlphaFoldDB" id="A0A9P6DQG3"/>
<sequence>MAPPVNPFKFNAKKDFRVHSRAKSSNPQDTGSQIDSFREEGHASIAEGRGSSPHSGTIETIPPTPPPKSSRTPVGLFRKWSRSSERVKDIAPSIHDDPDDYDDGHDRGRPTIDSETGFQMVQVPPSRPVKDPQARNFNPLRLLRTRSREKQDDPIFTETQRDSGGAPVFAESPTDIHTRELPAPPSSSKGKNPLALFRKKPRESKPEDAEDSAPRKGWPERALDITWSGAPGDPAQPSRPSGESRGINPLRLFRTKSREQDPAPADSLGDDGGPGLAEDVVEEATNPLRRSKSRGANPLRLFRSKSREQEPPESPRDSVREQLQPAEDQFEHGEETAKPLTRKGSFGRNIFGAFSRSKPPEEEPSHSLRDEDPEGGLIPPEHQIEHIEGSAKPARKGSLRRNLFGGLFSSEQHERDTAPIVDTSREEAQTPGDQYQPESSADVEEHEIPLRPTRSRGLNPLGLFRSKSREQDVPIHDDIQDDEGHGITEDESRLENLLNVDDPIDSTRPRVLEVVIRLLYSGRNRVNRIPLSLKPLEIRR</sequence>
<accession>A0A9P6DQG3</accession>
<keyword evidence="3" id="KW-1185">Reference proteome</keyword>
<feature type="compositionally biased region" description="Basic and acidic residues" evidence="1">
    <location>
        <begin position="203"/>
        <end position="223"/>
    </location>
</feature>
<feature type="compositionally biased region" description="Basic and acidic residues" evidence="1">
    <location>
        <begin position="411"/>
        <end position="428"/>
    </location>
</feature>
<protein>
    <submittedName>
        <fullName evidence="2">Uncharacterized protein</fullName>
    </submittedName>
</protein>
<evidence type="ECO:0000256" key="1">
    <source>
        <dbReference type="SAM" id="MobiDB-lite"/>
    </source>
</evidence>
<reference evidence="2" key="1">
    <citation type="journal article" date="2020" name="Nat. Commun.">
        <title>Large-scale genome sequencing of mycorrhizal fungi provides insights into the early evolution of symbiotic traits.</title>
        <authorList>
            <person name="Miyauchi S."/>
            <person name="Kiss E."/>
            <person name="Kuo A."/>
            <person name="Drula E."/>
            <person name="Kohler A."/>
            <person name="Sanchez-Garcia M."/>
            <person name="Morin E."/>
            <person name="Andreopoulos B."/>
            <person name="Barry K.W."/>
            <person name="Bonito G."/>
            <person name="Buee M."/>
            <person name="Carver A."/>
            <person name="Chen C."/>
            <person name="Cichocki N."/>
            <person name="Clum A."/>
            <person name="Culley D."/>
            <person name="Crous P.W."/>
            <person name="Fauchery L."/>
            <person name="Girlanda M."/>
            <person name="Hayes R.D."/>
            <person name="Keri Z."/>
            <person name="LaButti K."/>
            <person name="Lipzen A."/>
            <person name="Lombard V."/>
            <person name="Magnuson J."/>
            <person name="Maillard F."/>
            <person name="Murat C."/>
            <person name="Nolan M."/>
            <person name="Ohm R.A."/>
            <person name="Pangilinan J."/>
            <person name="Pereira M.F."/>
            <person name="Perotto S."/>
            <person name="Peter M."/>
            <person name="Pfister S."/>
            <person name="Riley R."/>
            <person name="Sitrit Y."/>
            <person name="Stielow J.B."/>
            <person name="Szollosi G."/>
            <person name="Zifcakova L."/>
            <person name="Stursova M."/>
            <person name="Spatafora J.W."/>
            <person name="Tedersoo L."/>
            <person name="Vaario L.M."/>
            <person name="Yamada A."/>
            <person name="Yan M."/>
            <person name="Wang P."/>
            <person name="Xu J."/>
            <person name="Bruns T."/>
            <person name="Baldrian P."/>
            <person name="Vilgalys R."/>
            <person name="Dunand C."/>
            <person name="Henrissat B."/>
            <person name="Grigoriev I.V."/>
            <person name="Hibbett D."/>
            <person name="Nagy L.G."/>
            <person name="Martin F.M."/>
        </authorList>
    </citation>
    <scope>NUCLEOTIDE SEQUENCE</scope>
    <source>
        <strain evidence="2">UP504</strain>
    </source>
</reference>
<feature type="region of interest" description="Disordered" evidence="1">
    <location>
        <begin position="1"/>
        <end position="460"/>
    </location>
</feature>
<dbReference type="EMBL" id="MU129083">
    <property type="protein sequence ID" value="KAF9507354.1"/>
    <property type="molecule type" value="Genomic_DNA"/>
</dbReference>
<evidence type="ECO:0000313" key="3">
    <source>
        <dbReference type="Proteomes" id="UP000886523"/>
    </source>
</evidence>
<organism evidence="2 3">
    <name type="scientific">Hydnum rufescens UP504</name>
    <dbReference type="NCBI Taxonomy" id="1448309"/>
    <lineage>
        <taxon>Eukaryota</taxon>
        <taxon>Fungi</taxon>
        <taxon>Dikarya</taxon>
        <taxon>Basidiomycota</taxon>
        <taxon>Agaricomycotina</taxon>
        <taxon>Agaricomycetes</taxon>
        <taxon>Cantharellales</taxon>
        <taxon>Hydnaceae</taxon>
        <taxon>Hydnum</taxon>
    </lineage>
</organism>
<comment type="caution">
    <text evidence="2">The sequence shown here is derived from an EMBL/GenBank/DDBJ whole genome shotgun (WGS) entry which is preliminary data.</text>
</comment>
<feature type="compositionally biased region" description="Basic and acidic residues" evidence="1">
    <location>
        <begin position="305"/>
        <end position="320"/>
    </location>
</feature>
<evidence type="ECO:0000313" key="2">
    <source>
        <dbReference type="EMBL" id="KAF9507354.1"/>
    </source>
</evidence>
<gene>
    <name evidence="2" type="ORF">BS47DRAFT_317693</name>
</gene>